<dbReference type="Proteomes" id="UP001497497">
    <property type="component" value="Unassembled WGS sequence"/>
</dbReference>
<dbReference type="GO" id="GO:0004725">
    <property type="term" value="F:protein tyrosine phosphatase activity"/>
    <property type="evidence" value="ECO:0007669"/>
    <property type="project" value="InterPro"/>
</dbReference>
<sequence length="143" mass="16205">HIKCFFTDLSPKNLLSLVKHVRSYDAHARGRTLYTCRNGADYSGLICVLSLLLDRIEQDGSLCVPLVVGEIKSIRLEVIPTPEQYRVIYDVLDRYFQTSKHYENVSIDVSTKNMDAKLVFKPTANESADHDANVYGNTGFVYD</sequence>
<comment type="caution">
    <text evidence="3">The sequence shown here is derived from an EMBL/GenBank/DDBJ whole genome shotgun (WGS) entry which is preliminary data.</text>
</comment>
<dbReference type="PROSITE" id="PS50056">
    <property type="entry name" value="TYR_PHOSPHATASE_2"/>
    <property type="match status" value="1"/>
</dbReference>
<protein>
    <recommendedName>
        <fullName evidence="5">Tyrosine-protein phosphatase domain-containing protein</fullName>
    </recommendedName>
</protein>
<evidence type="ECO:0000259" key="2">
    <source>
        <dbReference type="PROSITE" id="PS50056"/>
    </source>
</evidence>
<organism evidence="3 4">
    <name type="scientific">Lymnaea stagnalis</name>
    <name type="common">Great pond snail</name>
    <name type="synonym">Helix stagnalis</name>
    <dbReference type="NCBI Taxonomy" id="6523"/>
    <lineage>
        <taxon>Eukaryota</taxon>
        <taxon>Metazoa</taxon>
        <taxon>Spiralia</taxon>
        <taxon>Lophotrochozoa</taxon>
        <taxon>Mollusca</taxon>
        <taxon>Gastropoda</taxon>
        <taxon>Heterobranchia</taxon>
        <taxon>Euthyneura</taxon>
        <taxon>Panpulmonata</taxon>
        <taxon>Hygrophila</taxon>
        <taxon>Lymnaeoidea</taxon>
        <taxon>Lymnaeidae</taxon>
        <taxon>Lymnaea</taxon>
    </lineage>
</organism>
<dbReference type="PROSITE" id="PS50055">
    <property type="entry name" value="TYR_PHOSPHATASE_PTP"/>
    <property type="match status" value="1"/>
</dbReference>
<dbReference type="Pfam" id="PF00102">
    <property type="entry name" value="Y_phosphatase"/>
    <property type="match status" value="1"/>
</dbReference>
<keyword evidence="4" id="KW-1185">Reference proteome</keyword>
<name>A0AAV2HKZ0_LYMST</name>
<evidence type="ECO:0000313" key="4">
    <source>
        <dbReference type="Proteomes" id="UP001497497"/>
    </source>
</evidence>
<dbReference type="InterPro" id="IPR000387">
    <property type="entry name" value="Tyr_Pase_dom"/>
</dbReference>
<feature type="domain" description="Tyrosine specific protein phosphatases" evidence="2">
    <location>
        <begin position="12"/>
        <end position="86"/>
    </location>
</feature>
<dbReference type="EMBL" id="CAXITT010000163">
    <property type="protein sequence ID" value="CAL1534193.1"/>
    <property type="molecule type" value="Genomic_DNA"/>
</dbReference>
<accession>A0AAV2HKZ0</accession>
<dbReference type="Gene3D" id="3.90.190.10">
    <property type="entry name" value="Protein tyrosine phosphatase superfamily"/>
    <property type="match status" value="1"/>
</dbReference>
<gene>
    <name evidence="3" type="ORF">GSLYS_00008153001</name>
</gene>
<dbReference type="AlphaFoldDB" id="A0AAV2HKZ0"/>
<dbReference type="InterPro" id="IPR029021">
    <property type="entry name" value="Prot-tyrosine_phosphatase-like"/>
</dbReference>
<proteinExistence type="predicted"/>
<evidence type="ECO:0000259" key="1">
    <source>
        <dbReference type="PROSITE" id="PS50055"/>
    </source>
</evidence>
<dbReference type="SUPFAM" id="SSF52799">
    <property type="entry name" value="(Phosphotyrosine protein) phosphatases II"/>
    <property type="match status" value="1"/>
</dbReference>
<feature type="domain" description="Tyrosine-protein phosphatase" evidence="1">
    <location>
        <begin position="1"/>
        <end position="95"/>
    </location>
</feature>
<evidence type="ECO:0008006" key="5">
    <source>
        <dbReference type="Google" id="ProtNLM"/>
    </source>
</evidence>
<reference evidence="3 4" key="1">
    <citation type="submission" date="2024-04" db="EMBL/GenBank/DDBJ databases">
        <authorList>
            <consortium name="Genoscope - CEA"/>
            <person name="William W."/>
        </authorList>
    </citation>
    <scope>NUCLEOTIDE SEQUENCE [LARGE SCALE GENOMIC DNA]</scope>
</reference>
<dbReference type="InterPro" id="IPR000242">
    <property type="entry name" value="PTP_cat"/>
</dbReference>
<evidence type="ECO:0000313" key="3">
    <source>
        <dbReference type="EMBL" id="CAL1534193.1"/>
    </source>
</evidence>
<feature type="non-terminal residue" evidence="3">
    <location>
        <position position="1"/>
    </location>
</feature>